<dbReference type="FunFam" id="1.20.81.30:FF:000001">
    <property type="entry name" value="Type II secretion system protein F"/>
    <property type="match status" value="2"/>
</dbReference>
<reference evidence="10 11" key="1">
    <citation type="journal article" date="2019" name="Int. J. Syst. Evol. Microbiol.">
        <title>Capsulimonas corticalis gen. nov., sp. nov., an aerobic capsulated bacterium, of a novel bacterial order, Capsulimonadales ord. nov., of the class Armatimonadia of the phylum Armatimonadetes.</title>
        <authorList>
            <person name="Li J."/>
            <person name="Kudo C."/>
            <person name="Tonouchi A."/>
        </authorList>
    </citation>
    <scope>NUCLEOTIDE SEQUENCE [LARGE SCALE GENOMIC DNA]</scope>
    <source>
        <strain evidence="10 11">AX-7</strain>
    </source>
</reference>
<keyword evidence="3 9" id="KW-0813">Transport</keyword>
<dbReference type="InterPro" id="IPR018076">
    <property type="entry name" value="T2SS_GspF_dom"/>
</dbReference>
<comment type="similarity">
    <text evidence="2 9">Belongs to the GSP F family.</text>
</comment>
<dbReference type="GO" id="GO:0005886">
    <property type="term" value="C:plasma membrane"/>
    <property type="evidence" value="ECO:0007669"/>
    <property type="project" value="UniProtKB-SubCell"/>
</dbReference>
<dbReference type="Proteomes" id="UP000287394">
    <property type="component" value="Chromosome"/>
</dbReference>
<keyword evidence="5" id="KW-0997">Cell inner membrane</keyword>
<keyword evidence="8" id="KW-0472">Membrane</keyword>
<evidence type="ECO:0000256" key="4">
    <source>
        <dbReference type="ARBA" id="ARBA00022475"/>
    </source>
</evidence>
<gene>
    <name evidence="10" type="primary">pilC_3</name>
    <name evidence="10" type="ORF">CCAX7_50630</name>
</gene>
<evidence type="ECO:0000313" key="11">
    <source>
        <dbReference type="Proteomes" id="UP000287394"/>
    </source>
</evidence>
<dbReference type="InterPro" id="IPR042094">
    <property type="entry name" value="T2SS_GspF_sf"/>
</dbReference>
<accession>A0A402CPC4</accession>
<dbReference type="OrthoDB" id="9805682at2"/>
<dbReference type="InterPro" id="IPR003004">
    <property type="entry name" value="GspF/PilC"/>
</dbReference>
<evidence type="ECO:0000256" key="5">
    <source>
        <dbReference type="ARBA" id="ARBA00022519"/>
    </source>
</evidence>
<evidence type="ECO:0000256" key="7">
    <source>
        <dbReference type="ARBA" id="ARBA00022989"/>
    </source>
</evidence>
<keyword evidence="6 9" id="KW-0812">Transmembrane</keyword>
<dbReference type="FunCoup" id="A0A402CPC4">
    <property type="interactions" value="159"/>
</dbReference>
<keyword evidence="4" id="KW-1003">Cell membrane</keyword>
<dbReference type="EMBL" id="AP025739">
    <property type="protein sequence ID" value="BDI33012.1"/>
    <property type="molecule type" value="Genomic_DNA"/>
</dbReference>
<evidence type="ECO:0000256" key="3">
    <source>
        <dbReference type="ARBA" id="ARBA00022448"/>
    </source>
</evidence>
<dbReference type="InterPro" id="IPR001992">
    <property type="entry name" value="T2SS_GspF/T4SS_PilC_CS"/>
</dbReference>
<dbReference type="PROSITE" id="PS00874">
    <property type="entry name" value="T2SP_F"/>
    <property type="match status" value="1"/>
</dbReference>
<dbReference type="Pfam" id="PF00482">
    <property type="entry name" value="T2SSF"/>
    <property type="match status" value="2"/>
</dbReference>
<dbReference type="AlphaFoldDB" id="A0A402CPC4"/>
<dbReference type="GO" id="GO:0009306">
    <property type="term" value="P:protein secretion"/>
    <property type="evidence" value="ECO:0007669"/>
    <property type="project" value="InterPro"/>
</dbReference>
<evidence type="ECO:0000256" key="1">
    <source>
        <dbReference type="ARBA" id="ARBA00004429"/>
    </source>
</evidence>
<proteinExistence type="inferred from homology"/>
<dbReference type="RefSeq" id="WP_119319313.1">
    <property type="nucleotide sequence ID" value="NZ_AP025739.1"/>
</dbReference>
<dbReference type="PANTHER" id="PTHR30012:SF0">
    <property type="entry name" value="TYPE II SECRETION SYSTEM PROTEIN F-RELATED"/>
    <property type="match status" value="1"/>
</dbReference>
<evidence type="ECO:0000256" key="2">
    <source>
        <dbReference type="ARBA" id="ARBA00005745"/>
    </source>
</evidence>
<dbReference type="Gene3D" id="1.20.81.30">
    <property type="entry name" value="Type II secretion system (T2SS), domain F"/>
    <property type="match status" value="2"/>
</dbReference>
<comment type="subcellular location">
    <subcellularLocation>
        <location evidence="1">Cell inner membrane</location>
        <topology evidence="1">Multi-pass membrane protein</topology>
    </subcellularLocation>
    <subcellularLocation>
        <location evidence="9">Cell membrane</location>
        <topology evidence="9">Multi-pass membrane protein</topology>
    </subcellularLocation>
</comment>
<keyword evidence="11" id="KW-1185">Reference proteome</keyword>
<organism evidence="10 11">
    <name type="scientific">Capsulimonas corticalis</name>
    <dbReference type="NCBI Taxonomy" id="2219043"/>
    <lineage>
        <taxon>Bacteria</taxon>
        <taxon>Bacillati</taxon>
        <taxon>Armatimonadota</taxon>
        <taxon>Armatimonadia</taxon>
        <taxon>Capsulimonadales</taxon>
        <taxon>Capsulimonadaceae</taxon>
        <taxon>Capsulimonas</taxon>
    </lineage>
</organism>
<evidence type="ECO:0000313" key="10">
    <source>
        <dbReference type="EMBL" id="BDI33012.1"/>
    </source>
</evidence>
<dbReference type="KEGG" id="ccot:CCAX7_50630"/>
<evidence type="ECO:0000256" key="8">
    <source>
        <dbReference type="ARBA" id="ARBA00023136"/>
    </source>
</evidence>
<keyword evidence="7" id="KW-1133">Transmembrane helix</keyword>
<sequence>MATFQYDAVDPSGRTVKGKIEADNEQMVLARLHEQHFHILSVTEAKASMKLQFASKTQKVKLPALVVFSRQFATMIDAGIPIIKCLDILESQVKEEGLKGVINATKRDVKGGLSLTDALAKHPHVFSKLYVNMIRAAEIGGILDTILDRLAGFLETEMEIKGKVKSAMMYPIIVLCFAGLMVVALFLFVLPRFKEIFTSMNVEMPPTTQFLFDASDWLQKFWWLVAMIITGSIVALKKYDKTVKGHFVLDGLKLKLPIFGDLVLKMSISRFARTFGTLIASGVPMMRSLEIIGETSGNAVLAQAINNARVSIREGAKISHPLAASGLFPSMVTHMIDVGEETGRLAEMLTKVADFYDNEVDAMVKGLTSMIEPLLIVFMGVVVGFIAISVMAPIFKLVTSIH</sequence>
<dbReference type="PANTHER" id="PTHR30012">
    <property type="entry name" value="GENERAL SECRETION PATHWAY PROTEIN"/>
    <property type="match status" value="1"/>
</dbReference>
<dbReference type="PRINTS" id="PR00812">
    <property type="entry name" value="BCTERIALGSPF"/>
</dbReference>
<protein>
    <submittedName>
        <fullName evidence="10">Type II secretion system protein F</fullName>
    </submittedName>
</protein>
<evidence type="ECO:0000256" key="9">
    <source>
        <dbReference type="RuleBase" id="RU003923"/>
    </source>
</evidence>
<name>A0A402CPC4_9BACT</name>
<evidence type="ECO:0000256" key="6">
    <source>
        <dbReference type="ARBA" id="ARBA00022692"/>
    </source>
</evidence>